<gene>
    <name evidence="10" type="ORF">F0U60_42960</name>
</gene>
<dbReference type="PANTHER" id="PTHR30012">
    <property type="entry name" value="GENERAL SECRETION PATHWAY PROTEIN"/>
    <property type="match status" value="1"/>
</dbReference>
<feature type="transmembrane region" description="Helical" evidence="8">
    <location>
        <begin position="212"/>
        <end position="235"/>
    </location>
</feature>
<dbReference type="Gene3D" id="1.20.81.30">
    <property type="entry name" value="Type II secretion system (T2SS), domain F"/>
    <property type="match status" value="2"/>
</dbReference>
<feature type="transmembrane region" description="Helical" evidence="8">
    <location>
        <begin position="349"/>
        <end position="367"/>
    </location>
</feature>
<dbReference type="EMBL" id="CP043494">
    <property type="protein sequence ID" value="WNG50139.1"/>
    <property type="molecule type" value="Genomic_DNA"/>
</dbReference>
<proteinExistence type="inferred from homology"/>
<keyword evidence="4 8" id="KW-0812">Transmembrane</keyword>
<reference evidence="10 11" key="1">
    <citation type="submission" date="2019-08" db="EMBL/GenBank/DDBJ databases">
        <title>Archangium and Cystobacter genomes.</title>
        <authorList>
            <person name="Chen I.-C.K."/>
            <person name="Wielgoss S."/>
        </authorList>
    </citation>
    <scope>NUCLEOTIDE SEQUENCE [LARGE SCALE GENOMIC DNA]</scope>
    <source>
        <strain evidence="10 11">Cbm 6</strain>
    </source>
</reference>
<dbReference type="PANTHER" id="PTHR30012:SF0">
    <property type="entry name" value="TYPE II SECRETION SYSTEM PROTEIN F-RELATED"/>
    <property type="match status" value="1"/>
</dbReference>
<evidence type="ECO:0000256" key="6">
    <source>
        <dbReference type="ARBA" id="ARBA00023136"/>
    </source>
</evidence>
<name>A0ABY9X432_9BACT</name>
<dbReference type="RefSeq" id="WP_395808863.1">
    <property type="nucleotide sequence ID" value="NZ_CP043494.1"/>
</dbReference>
<dbReference type="InterPro" id="IPR018076">
    <property type="entry name" value="T2SS_GspF_dom"/>
</dbReference>
<feature type="transmembrane region" description="Helical" evidence="8">
    <location>
        <begin position="161"/>
        <end position="182"/>
    </location>
</feature>
<evidence type="ECO:0000256" key="1">
    <source>
        <dbReference type="ARBA" id="ARBA00004651"/>
    </source>
</evidence>
<evidence type="ECO:0000256" key="5">
    <source>
        <dbReference type="ARBA" id="ARBA00022989"/>
    </source>
</evidence>
<evidence type="ECO:0000259" key="9">
    <source>
        <dbReference type="Pfam" id="PF00482"/>
    </source>
</evidence>
<evidence type="ECO:0000313" key="10">
    <source>
        <dbReference type="EMBL" id="WNG50139.1"/>
    </source>
</evidence>
<keyword evidence="11" id="KW-1185">Reference proteome</keyword>
<keyword evidence="3" id="KW-1003">Cell membrane</keyword>
<evidence type="ECO:0000256" key="3">
    <source>
        <dbReference type="ARBA" id="ARBA00022475"/>
    </source>
</evidence>
<sequence length="394" mass="42961">MNKPQPPRTASSSSPVRPQAGAPVRDGVRSALRAAPAHEERDWLARAWARHPLVAMVRHRPRLTFFQGLHRMIRAGLGLPIAFSELSRGAARDPFRRAIAQVGEAVAAGSSLADAMRRHPRWFDSQTVELLGAAEASGTLESALERIVEQLEEAQRMRWRAVSLCAYPAYLLVAFVLGGALLDTAGSLRVSGRVDDILGTFLSHFGSNVLQVGSAGVAAFLAPLVLAAPGIAPFWSEFRMRVPLLGRVHRELQASRFSLVLGATLGAGLEVGRSLQMALEATGHERLRARANLALHRLRTGASLTDVVEWLDVFDGESLQRLATGERTGDLEPILTGLSREHLDTAMRWLRTLMFVVIALLSVFLFATNIGKVVQIQGGYQRQLGELSDQLERG</sequence>
<dbReference type="Proteomes" id="UP001611383">
    <property type="component" value="Chromosome"/>
</dbReference>
<comment type="similarity">
    <text evidence="2">Belongs to the GSP F family.</text>
</comment>
<evidence type="ECO:0000256" key="8">
    <source>
        <dbReference type="SAM" id="Phobius"/>
    </source>
</evidence>
<evidence type="ECO:0000313" key="11">
    <source>
        <dbReference type="Proteomes" id="UP001611383"/>
    </source>
</evidence>
<protein>
    <recommendedName>
        <fullName evidence="9">Type II secretion system protein GspF domain-containing protein</fullName>
    </recommendedName>
</protein>
<organism evidence="10 11">
    <name type="scientific">Archangium minus</name>
    <dbReference type="NCBI Taxonomy" id="83450"/>
    <lineage>
        <taxon>Bacteria</taxon>
        <taxon>Pseudomonadati</taxon>
        <taxon>Myxococcota</taxon>
        <taxon>Myxococcia</taxon>
        <taxon>Myxococcales</taxon>
        <taxon>Cystobacterineae</taxon>
        <taxon>Archangiaceae</taxon>
        <taxon>Archangium</taxon>
    </lineage>
</organism>
<accession>A0ABY9X432</accession>
<feature type="region of interest" description="Disordered" evidence="7">
    <location>
        <begin position="1"/>
        <end position="26"/>
    </location>
</feature>
<dbReference type="Pfam" id="PF00482">
    <property type="entry name" value="T2SSF"/>
    <property type="match status" value="2"/>
</dbReference>
<evidence type="ECO:0000256" key="4">
    <source>
        <dbReference type="ARBA" id="ARBA00022692"/>
    </source>
</evidence>
<keyword evidence="5 8" id="KW-1133">Transmembrane helix</keyword>
<feature type="domain" description="Type II secretion system protein GspF" evidence="9">
    <location>
        <begin position="257"/>
        <end position="362"/>
    </location>
</feature>
<comment type="subcellular location">
    <subcellularLocation>
        <location evidence="1">Cell membrane</location>
        <topology evidence="1">Multi-pass membrane protein</topology>
    </subcellularLocation>
</comment>
<feature type="domain" description="Type II secretion system protein GspF" evidence="9">
    <location>
        <begin position="69"/>
        <end position="180"/>
    </location>
</feature>
<dbReference type="InterPro" id="IPR042094">
    <property type="entry name" value="T2SS_GspF_sf"/>
</dbReference>
<dbReference type="InterPro" id="IPR003004">
    <property type="entry name" value="GspF/PilC"/>
</dbReference>
<keyword evidence="6 8" id="KW-0472">Membrane</keyword>
<evidence type="ECO:0000256" key="7">
    <source>
        <dbReference type="SAM" id="MobiDB-lite"/>
    </source>
</evidence>
<evidence type="ECO:0000256" key="2">
    <source>
        <dbReference type="ARBA" id="ARBA00005745"/>
    </source>
</evidence>